<dbReference type="OrthoDB" id="3463453at2"/>
<keyword evidence="2" id="KW-1185">Reference proteome</keyword>
<proteinExistence type="predicted"/>
<dbReference type="EMBL" id="FZOR01000012">
    <property type="protein sequence ID" value="SNS93558.1"/>
    <property type="molecule type" value="Genomic_DNA"/>
</dbReference>
<evidence type="ECO:0000313" key="1">
    <source>
        <dbReference type="EMBL" id="SNS93558.1"/>
    </source>
</evidence>
<accession>A0A239IJZ4</accession>
<organism evidence="1 2">
    <name type="scientific">Actinomadura meyerae</name>
    <dbReference type="NCBI Taxonomy" id="240840"/>
    <lineage>
        <taxon>Bacteria</taxon>
        <taxon>Bacillati</taxon>
        <taxon>Actinomycetota</taxon>
        <taxon>Actinomycetes</taxon>
        <taxon>Streptosporangiales</taxon>
        <taxon>Thermomonosporaceae</taxon>
        <taxon>Actinomadura</taxon>
    </lineage>
</organism>
<gene>
    <name evidence="1" type="ORF">SAMN05443665_1012155</name>
</gene>
<dbReference type="RefSeq" id="WP_143227993.1">
    <property type="nucleotide sequence ID" value="NZ_FZOR01000012.1"/>
</dbReference>
<evidence type="ECO:0000313" key="2">
    <source>
        <dbReference type="Proteomes" id="UP000198318"/>
    </source>
</evidence>
<name>A0A239IJZ4_9ACTN</name>
<protein>
    <submittedName>
        <fullName evidence="1">Uncharacterized protein</fullName>
    </submittedName>
</protein>
<dbReference type="Proteomes" id="UP000198318">
    <property type="component" value="Unassembled WGS sequence"/>
</dbReference>
<reference evidence="1 2" key="1">
    <citation type="submission" date="2017-06" db="EMBL/GenBank/DDBJ databases">
        <authorList>
            <person name="Kim H.J."/>
            <person name="Triplett B.A."/>
        </authorList>
    </citation>
    <scope>NUCLEOTIDE SEQUENCE [LARGE SCALE GENOMIC DNA]</scope>
    <source>
        <strain evidence="1 2">DSM 44715</strain>
    </source>
</reference>
<dbReference type="AlphaFoldDB" id="A0A239IJZ4"/>
<sequence length="308" mass="33507">MDRPGVIDRGALAARLSDDVDRAAPLLARLLLVRAVWNIHHHYGDHALWVAQDMAVDCGEDLEEAGVAARELARVLAPYHGIDRDLTAAVEGARQLSRAIRRENDAYARYSLATDPDIPIDQERAGRLYGEWDEQRGGVRDASRGLPVDLGSGETGSLLLDGALGRVFKRGLYYHARHYLLSAHPERAWRGRVADVLHRAARVRLDRGNAAATGDLTRNIREGRRELDAASPSAWARQAATRLEETAVPVLTEEAPATANGIAAIRLAALCLAYEADAARVPAAGDPFRGIVAGITLLERDGAFEGRR</sequence>